<evidence type="ECO:0000313" key="4">
    <source>
        <dbReference type="EMBL" id="PEN05671.1"/>
    </source>
</evidence>
<keyword evidence="2" id="KW-0812">Transmembrane</keyword>
<keyword evidence="1" id="KW-0175">Coiled coil</keyword>
<evidence type="ECO:0000259" key="3">
    <source>
        <dbReference type="PROSITE" id="PS50109"/>
    </source>
</evidence>
<dbReference type="PROSITE" id="PS50109">
    <property type="entry name" value="HIS_KIN"/>
    <property type="match status" value="1"/>
</dbReference>
<feature type="coiled-coil region" evidence="1">
    <location>
        <begin position="164"/>
        <end position="193"/>
    </location>
</feature>
<name>A0A2H3NJ50_9BACT</name>
<reference evidence="4 5" key="1">
    <citation type="submission" date="2017-10" db="EMBL/GenBank/DDBJ databases">
        <title>Draft genome of Longimonas halophila.</title>
        <authorList>
            <person name="Goh K.M."/>
            <person name="Shamsir M.S."/>
            <person name="Lim S.W."/>
        </authorList>
    </citation>
    <scope>NUCLEOTIDE SEQUENCE [LARGE SCALE GENOMIC DNA]</scope>
    <source>
        <strain evidence="4 5">KCTC 42399</strain>
    </source>
</reference>
<evidence type="ECO:0000256" key="2">
    <source>
        <dbReference type="SAM" id="Phobius"/>
    </source>
</evidence>
<dbReference type="Gene3D" id="3.30.565.10">
    <property type="entry name" value="Histidine kinase-like ATPase, C-terminal domain"/>
    <property type="match status" value="1"/>
</dbReference>
<dbReference type="InterPro" id="IPR036890">
    <property type="entry name" value="HATPase_C_sf"/>
</dbReference>
<dbReference type="SMART" id="SM00387">
    <property type="entry name" value="HATPase_c"/>
    <property type="match status" value="1"/>
</dbReference>
<organism evidence="4 5">
    <name type="scientific">Longimonas halophila</name>
    <dbReference type="NCBI Taxonomy" id="1469170"/>
    <lineage>
        <taxon>Bacteria</taxon>
        <taxon>Pseudomonadati</taxon>
        <taxon>Rhodothermota</taxon>
        <taxon>Rhodothermia</taxon>
        <taxon>Rhodothermales</taxon>
        <taxon>Salisaetaceae</taxon>
        <taxon>Longimonas</taxon>
    </lineage>
</organism>
<dbReference type="InterPro" id="IPR003594">
    <property type="entry name" value="HATPase_dom"/>
</dbReference>
<keyword evidence="4" id="KW-0418">Kinase</keyword>
<evidence type="ECO:0000256" key="1">
    <source>
        <dbReference type="SAM" id="Coils"/>
    </source>
</evidence>
<evidence type="ECO:0000313" key="5">
    <source>
        <dbReference type="Proteomes" id="UP000221024"/>
    </source>
</evidence>
<dbReference type="GO" id="GO:0016020">
    <property type="term" value="C:membrane"/>
    <property type="evidence" value="ECO:0007669"/>
    <property type="project" value="InterPro"/>
</dbReference>
<dbReference type="PANTHER" id="PTHR34220">
    <property type="entry name" value="SENSOR HISTIDINE KINASE YPDA"/>
    <property type="match status" value="1"/>
</dbReference>
<keyword evidence="5" id="KW-1185">Reference proteome</keyword>
<dbReference type="PANTHER" id="PTHR34220:SF7">
    <property type="entry name" value="SENSOR HISTIDINE KINASE YPDA"/>
    <property type="match status" value="1"/>
</dbReference>
<dbReference type="EMBL" id="PDEP01000012">
    <property type="protein sequence ID" value="PEN05671.1"/>
    <property type="molecule type" value="Genomic_DNA"/>
</dbReference>
<dbReference type="Pfam" id="PF02518">
    <property type="entry name" value="HATPase_c"/>
    <property type="match status" value="1"/>
</dbReference>
<sequence length="393" mass="44092">MFSMSAPVPSTYRQRSTWMEFGVIMAVWFAFASLVVGRLFIDPDRTARPPITGVSDVTWRMSIYLLWALFTPFIFWLSSRTGLGPARSPGRIALHLLSAVSIATIMDAYSDVVYRHVLKSPEEREALMDVVSGSFYDVLRLGFLWELIIYAAILAVGFARDYYRRFQERQMQAARLEAQLTEARLDALRMQINPHFLFNTLHAISSMVERDPSGVRKMVARLSALLRHTLDHDGAQEVELARELDVLDDYLAIMQVRFEHRLTIRNDIAPDVRDAMVPDMILQPIVENAIKHGVTQRSSPGWVEITATHTGDQLTLAVEDNGPGAALDDELPKGVGLNNVRSRLDQMYGDAASLTLTTGREGGVRATLTLPYHTHSSFDDEPFPADHDAVAYA</sequence>
<dbReference type="Proteomes" id="UP000221024">
    <property type="component" value="Unassembled WGS sequence"/>
</dbReference>
<dbReference type="Pfam" id="PF06580">
    <property type="entry name" value="His_kinase"/>
    <property type="match status" value="1"/>
</dbReference>
<dbReference type="OrthoDB" id="9792992at2"/>
<feature type="transmembrane region" description="Helical" evidence="2">
    <location>
        <begin position="21"/>
        <end position="41"/>
    </location>
</feature>
<dbReference type="InterPro" id="IPR005467">
    <property type="entry name" value="His_kinase_dom"/>
</dbReference>
<protein>
    <submittedName>
        <fullName evidence="4">Histidine kinase</fullName>
    </submittedName>
</protein>
<proteinExistence type="predicted"/>
<dbReference type="InterPro" id="IPR050640">
    <property type="entry name" value="Bact_2-comp_sensor_kinase"/>
</dbReference>
<accession>A0A2H3NJ50</accession>
<keyword evidence="4" id="KW-0808">Transferase</keyword>
<dbReference type="GO" id="GO:0000155">
    <property type="term" value="F:phosphorelay sensor kinase activity"/>
    <property type="evidence" value="ECO:0007669"/>
    <property type="project" value="InterPro"/>
</dbReference>
<feature type="transmembrane region" description="Helical" evidence="2">
    <location>
        <begin position="143"/>
        <end position="163"/>
    </location>
</feature>
<dbReference type="InterPro" id="IPR010559">
    <property type="entry name" value="Sig_transdc_His_kin_internal"/>
</dbReference>
<gene>
    <name evidence="4" type="ORF">CRI93_12225</name>
</gene>
<feature type="transmembrane region" description="Helical" evidence="2">
    <location>
        <begin position="90"/>
        <end position="109"/>
    </location>
</feature>
<feature type="transmembrane region" description="Helical" evidence="2">
    <location>
        <begin position="61"/>
        <end position="78"/>
    </location>
</feature>
<keyword evidence="2" id="KW-0472">Membrane</keyword>
<comment type="caution">
    <text evidence="4">The sequence shown here is derived from an EMBL/GenBank/DDBJ whole genome shotgun (WGS) entry which is preliminary data.</text>
</comment>
<dbReference type="SUPFAM" id="SSF55874">
    <property type="entry name" value="ATPase domain of HSP90 chaperone/DNA topoisomerase II/histidine kinase"/>
    <property type="match status" value="1"/>
</dbReference>
<keyword evidence="2" id="KW-1133">Transmembrane helix</keyword>
<dbReference type="AlphaFoldDB" id="A0A2H3NJ50"/>
<feature type="domain" description="Histidine kinase" evidence="3">
    <location>
        <begin position="281"/>
        <end position="374"/>
    </location>
</feature>